<evidence type="ECO:0000256" key="7">
    <source>
        <dbReference type="SAM" id="SignalP"/>
    </source>
</evidence>
<comment type="subcellular location">
    <subcellularLocation>
        <location evidence="1">Cell membrane</location>
        <topology evidence="1">Multi-pass membrane protein</topology>
    </subcellularLocation>
</comment>
<dbReference type="EMBL" id="JBHRSM010000022">
    <property type="protein sequence ID" value="MFC3086827.1"/>
    <property type="molecule type" value="Genomic_DNA"/>
</dbReference>
<sequence length="81" mass="8234">MSRVTKAWALLIVLSAASTAFAASGLGGAALVLPVLLLAGLKAHVILRDYLGLAVAPAWLRGFDLGLAFLMLTFAGLALAA</sequence>
<name>A0ABV7DUN2_9RHOB</name>
<feature type="signal peptide" evidence="7">
    <location>
        <begin position="1"/>
        <end position="22"/>
    </location>
</feature>
<evidence type="ECO:0000256" key="6">
    <source>
        <dbReference type="SAM" id="Phobius"/>
    </source>
</evidence>
<dbReference type="Pfam" id="PF03626">
    <property type="entry name" value="COX4_pro"/>
    <property type="match status" value="1"/>
</dbReference>
<evidence type="ECO:0000256" key="4">
    <source>
        <dbReference type="ARBA" id="ARBA00022989"/>
    </source>
</evidence>
<feature type="transmembrane region" description="Helical" evidence="6">
    <location>
        <begin position="63"/>
        <end position="80"/>
    </location>
</feature>
<protein>
    <submittedName>
        <fullName evidence="8">Cytochrome C oxidase subunit IV family protein</fullName>
    </submittedName>
</protein>
<keyword evidence="2" id="KW-1003">Cell membrane</keyword>
<keyword evidence="3 6" id="KW-0812">Transmembrane</keyword>
<dbReference type="InterPro" id="IPR005171">
    <property type="entry name" value="Cyt_c_oxidase_su4_prok"/>
</dbReference>
<keyword evidence="4 6" id="KW-1133">Transmembrane helix</keyword>
<organism evidence="8 9">
    <name type="scientific">Tabrizicola soli</name>
    <dbReference type="NCBI Taxonomy" id="2185115"/>
    <lineage>
        <taxon>Bacteria</taxon>
        <taxon>Pseudomonadati</taxon>
        <taxon>Pseudomonadota</taxon>
        <taxon>Alphaproteobacteria</taxon>
        <taxon>Rhodobacterales</taxon>
        <taxon>Paracoccaceae</taxon>
        <taxon>Tabrizicola</taxon>
    </lineage>
</organism>
<comment type="caution">
    <text evidence="8">The sequence shown here is derived from an EMBL/GenBank/DDBJ whole genome shotgun (WGS) entry which is preliminary data.</text>
</comment>
<evidence type="ECO:0000256" key="1">
    <source>
        <dbReference type="ARBA" id="ARBA00004651"/>
    </source>
</evidence>
<keyword evidence="7" id="KW-0732">Signal</keyword>
<keyword evidence="9" id="KW-1185">Reference proteome</keyword>
<evidence type="ECO:0000256" key="3">
    <source>
        <dbReference type="ARBA" id="ARBA00022692"/>
    </source>
</evidence>
<proteinExistence type="predicted"/>
<reference evidence="9" key="1">
    <citation type="journal article" date="2019" name="Int. J. Syst. Evol. Microbiol.">
        <title>The Global Catalogue of Microorganisms (GCM) 10K type strain sequencing project: providing services to taxonomists for standard genome sequencing and annotation.</title>
        <authorList>
            <consortium name="The Broad Institute Genomics Platform"/>
            <consortium name="The Broad Institute Genome Sequencing Center for Infectious Disease"/>
            <person name="Wu L."/>
            <person name="Ma J."/>
        </authorList>
    </citation>
    <scope>NUCLEOTIDE SEQUENCE [LARGE SCALE GENOMIC DNA]</scope>
    <source>
        <strain evidence="9">KCTC 62102</strain>
    </source>
</reference>
<evidence type="ECO:0000313" key="9">
    <source>
        <dbReference type="Proteomes" id="UP001595445"/>
    </source>
</evidence>
<gene>
    <name evidence="8" type="ORF">ACFOD6_12300</name>
</gene>
<dbReference type="RefSeq" id="WP_197645953.1">
    <property type="nucleotide sequence ID" value="NZ_JAEACP010000016.1"/>
</dbReference>
<evidence type="ECO:0000256" key="2">
    <source>
        <dbReference type="ARBA" id="ARBA00022475"/>
    </source>
</evidence>
<feature type="chain" id="PRO_5047106095" evidence="7">
    <location>
        <begin position="23"/>
        <end position="81"/>
    </location>
</feature>
<evidence type="ECO:0000256" key="5">
    <source>
        <dbReference type="ARBA" id="ARBA00023136"/>
    </source>
</evidence>
<dbReference type="Proteomes" id="UP001595445">
    <property type="component" value="Unassembled WGS sequence"/>
</dbReference>
<evidence type="ECO:0000313" key="8">
    <source>
        <dbReference type="EMBL" id="MFC3086827.1"/>
    </source>
</evidence>
<keyword evidence="5 6" id="KW-0472">Membrane</keyword>
<accession>A0ABV7DUN2</accession>